<dbReference type="Proteomes" id="UP000324222">
    <property type="component" value="Unassembled WGS sequence"/>
</dbReference>
<feature type="region of interest" description="Disordered" evidence="1">
    <location>
        <begin position="83"/>
        <end position="102"/>
    </location>
</feature>
<comment type="caution">
    <text evidence="2">The sequence shown here is derived from an EMBL/GenBank/DDBJ whole genome shotgun (WGS) entry which is preliminary data.</text>
</comment>
<sequence>MLGSLHTAPLQPCLATHFMRNGSKHERCRQTGPDAAPILGQSVGAQRSRQPGKCFLFNPVSGHPVPGHTQLPSPAVARALHQAPRPRSAGRHHTQDRALTPAAPVSHILYNSRNYLQPPLLGHLPPTQNTRGRDLPSGVPVASTLYTRGTRTRAAATTRPSSIKARPLDPGSIRLQRRTVGRAFSSPT</sequence>
<organism evidence="2 3">
    <name type="scientific">Portunus trituberculatus</name>
    <name type="common">Swimming crab</name>
    <name type="synonym">Neptunus trituberculatus</name>
    <dbReference type="NCBI Taxonomy" id="210409"/>
    <lineage>
        <taxon>Eukaryota</taxon>
        <taxon>Metazoa</taxon>
        <taxon>Ecdysozoa</taxon>
        <taxon>Arthropoda</taxon>
        <taxon>Crustacea</taxon>
        <taxon>Multicrustacea</taxon>
        <taxon>Malacostraca</taxon>
        <taxon>Eumalacostraca</taxon>
        <taxon>Eucarida</taxon>
        <taxon>Decapoda</taxon>
        <taxon>Pleocyemata</taxon>
        <taxon>Brachyura</taxon>
        <taxon>Eubrachyura</taxon>
        <taxon>Portunoidea</taxon>
        <taxon>Portunidae</taxon>
        <taxon>Portuninae</taxon>
        <taxon>Portunus</taxon>
    </lineage>
</organism>
<accession>A0A5B7D5K9</accession>
<dbReference type="AlphaFoldDB" id="A0A5B7D5K9"/>
<evidence type="ECO:0000256" key="1">
    <source>
        <dbReference type="SAM" id="MobiDB-lite"/>
    </source>
</evidence>
<evidence type="ECO:0000313" key="2">
    <source>
        <dbReference type="EMBL" id="MPC15923.1"/>
    </source>
</evidence>
<feature type="compositionally biased region" description="Low complexity" evidence="1">
    <location>
        <begin position="147"/>
        <end position="159"/>
    </location>
</feature>
<name>A0A5B7D5K9_PORTR</name>
<protein>
    <submittedName>
        <fullName evidence="2">Uncharacterized protein</fullName>
    </submittedName>
</protein>
<gene>
    <name evidence="2" type="ORF">E2C01_008727</name>
</gene>
<keyword evidence="3" id="KW-1185">Reference proteome</keyword>
<proteinExistence type="predicted"/>
<reference evidence="2 3" key="1">
    <citation type="submission" date="2019-05" db="EMBL/GenBank/DDBJ databases">
        <title>Another draft genome of Portunus trituberculatus and its Hox gene families provides insights of decapod evolution.</title>
        <authorList>
            <person name="Jeong J.-H."/>
            <person name="Song I."/>
            <person name="Kim S."/>
            <person name="Choi T."/>
            <person name="Kim D."/>
            <person name="Ryu S."/>
            <person name="Kim W."/>
        </authorList>
    </citation>
    <scope>NUCLEOTIDE SEQUENCE [LARGE SCALE GENOMIC DNA]</scope>
    <source>
        <tissue evidence="2">Muscle</tissue>
    </source>
</reference>
<evidence type="ECO:0000313" key="3">
    <source>
        <dbReference type="Proteomes" id="UP000324222"/>
    </source>
</evidence>
<feature type="region of interest" description="Disordered" evidence="1">
    <location>
        <begin position="120"/>
        <end position="170"/>
    </location>
</feature>
<dbReference type="EMBL" id="VSRR010000464">
    <property type="protein sequence ID" value="MPC15923.1"/>
    <property type="molecule type" value="Genomic_DNA"/>
</dbReference>